<comment type="caution">
    <text evidence="2">The sequence shown here is derived from an EMBL/GenBank/DDBJ whole genome shotgun (WGS) entry which is preliminary data.</text>
</comment>
<name>A0ABD0KIQ0_9CAEN</name>
<reference evidence="2 3" key="1">
    <citation type="journal article" date="2023" name="Sci. Data">
        <title>Genome assembly of the Korean intertidal mud-creeper Batillaria attramentaria.</title>
        <authorList>
            <person name="Patra A.K."/>
            <person name="Ho P.T."/>
            <person name="Jun S."/>
            <person name="Lee S.J."/>
            <person name="Kim Y."/>
            <person name="Won Y.J."/>
        </authorList>
    </citation>
    <scope>NUCLEOTIDE SEQUENCE [LARGE SCALE GENOMIC DNA]</scope>
    <source>
        <strain evidence="2">Wonlab-2016</strain>
    </source>
</reference>
<feature type="region of interest" description="Disordered" evidence="1">
    <location>
        <begin position="20"/>
        <end position="44"/>
    </location>
</feature>
<dbReference type="EMBL" id="JACVVK020000173">
    <property type="protein sequence ID" value="KAK7486832.1"/>
    <property type="molecule type" value="Genomic_DNA"/>
</dbReference>
<protein>
    <submittedName>
        <fullName evidence="2">Uncharacterized protein</fullName>
    </submittedName>
</protein>
<dbReference type="AlphaFoldDB" id="A0ABD0KIQ0"/>
<keyword evidence="3" id="KW-1185">Reference proteome</keyword>
<feature type="compositionally biased region" description="Polar residues" evidence="1">
    <location>
        <begin position="24"/>
        <end position="43"/>
    </location>
</feature>
<evidence type="ECO:0000313" key="3">
    <source>
        <dbReference type="Proteomes" id="UP001519460"/>
    </source>
</evidence>
<accession>A0ABD0KIQ0</accession>
<organism evidence="2 3">
    <name type="scientific">Batillaria attramentaria</name>
    <dbReference type="NCBI Taxonomy" id="370345"/>
    <lineage>
        <taxon>Eukaryota</taxon>
        <taxon>Metazoa</taxon>
        <taxon>Spiralia</taxon>
        <taxon>Lophotrochozoa</taxon>
        <taxon>Mollusca</taxon>
        <taxon>Gastropoda</taxon>
        <taxon>Caenogastropoda</taxon>
        <taxon>Sorbeoconcha</taxon>
        <taxon>Cerithioidea</taxon>
        <taxon>Batillariidae</taxon>
        <taxon>Batillaria</taxon>
    </lineage>
</organism>
<proteinExistence type="predicted"/>
<dbReference type="Proteomes" id="UP001519460">
    <property type="component" value="Unassembled WGS sequence"/>
</dbReference>
<gene>
    <name evidence="2" type="ORF">BaRGS_00021979</name>
</gene>
<sequence length="312" mass="33760">MMRSVHTSTSQDFQRHAFAHELQRPTNATGPRLSSTSTRTSYNDCHRNVKRGRVQVELLPELCLSARVPPVALANRGCPFCLDIDESVTPTQLSVTAQLQTLQVSPIRGTLTDNGSEVTTPTCYRYGRGEMDNKSASYTIPGVEDKILMLQVQLDHCGTGSQDVVVAGAGGASCVIVVAVAVSSSLDHGSTPCGSESERSRFSATTGFPVVVAACRLDSVGPGTDHRVPRTPSSVSRPVRAAFGESHQRTIACALWKILPSPTRLLPLGYSRTLSVRLSRPACVRTHARQCQRVFLFVCLHVCLRCESVIVQ</sequence>
<evidence type="ECO:0000256" key="1">
    <source>
        <dbReference type="SAM" id="MobiDB-lite"/>
    </source>
</evidence>
<evidence type="ECO:0000313" key="2">
    <source>
        <dbReference type="EMBL" id="KAK7486832.1"/>
    </source>
</evidence>